<dbReference type="GO" id="GO:0009229">
    <property type="term" value="P:thiamine diphosphate biosynthetic process"/>
    <property type="evidence" value="ECO:0007669"/>
    <property type="project" value="UniProtKB-UniRule"/>
</dbReference>
<keyword evidence="4 7" id="KW-0547">Nucleotide-binding</keyword>
<comment type="catalytic activity">
    <reaction evidence="7">
        <text>thiamine + ATP = thiamine diphosphate + AMP + H(+)</text>
        <dbReference type="Rhea" id="RHEA:11576"/>
        <dbReference type="ChEBI" id="CHEBI:15378"/>
        <dbReference type="ChEBI" id="CHEBI:18385"/>
        <dbReference type="ChEBI" id="CHEBI:30616"/>
        <dbReference type="ChEBI" id="CHEBI:58937"/>
        <dbReference type="ChEBI" id="CHEBI:456215"/>
    </reaction>
</comment>
<dbReference type="Pfam" id="PF04263">
    <property type="entry name" value="TPK_catalytic"/>
    <property type="match status" value="1"/>
</dbReference>
<comment type="similarity">
    <text evidence="2 7">Belongs to the thiamine pyrophosphokinase family.</text>
</comment>
<sequence length="266" mass="29906">MGSTQENPAICTEWHPIRQFLSYPGYGFALIILNQPISDEGFFRDLWRRAETRVAADGGANWVYDLNRKSLTEESPTSFADSISAESRKFFSTEPTDCTIIHEVDDYSTDFAKAVVFVRKEFPKRDIVCMGGLGGRVDQGLSQLHHLYLFQTSPTYADGRMYLVSGESLSFLLKAGKHRIHVREPDAVIGDSVRMSGEPFAKWVGIIPIKEASVITTKGLEWDVEDWLTQFGGRMSTSNHLLPETTVVEIETTKDVLFTIALKQET</sequence>
<dbReference type="PANTHER" id="PTHR13622">
    <property type="entry name" value="THIAMIN PYROPHOSPHOKINASE"/>
    <property type="match status" value="1"/>
</dbReference>
<feature type="domain" description="Thiamin pyrophosphokinase thiamin-binding" evidence="8">
    <location>
        <begin position="176"/>
        <end position="256"/>
    </location>
</feature>
<dbReference type="InterPro" id="IPR007373">
    <property type="entry name" value="Thiamin_PyroPKinase_B1-bd"/>
</dbReference>
<evidence type="ECO:0000259" key="8">
    <source>
        <dbReference type="SMART" id="SM00983"/>
    </source>
</evidence>
<keyword evidence="3 7" id="KW-0808">Transferase</keyword>
<dbReference type="SUPFAM" id="SSF63999">
    <property type="entry name" value="Thiamin pyrophosphokinase, catalytic domain"/>
    <property type="match status" value="1"/>
</dbReference>
<evidence type="ECO:0000256" key="2">
    <source>
        <dbReference type="ARBA" id="ARBA00006785"/>
    </source>
</evidence>
<dbReference type="AlphaFoldDB" id="A0AAX6MM82"/>
<dbReference type="GO" id="GO:0030975">
    <property type="term" value="F:thiamine binding"/>
    <property type="evidence" value="ECO:0007669"/>
    <property type="project" value="UniProtKB-UniRule"/>
</dbReference>
<comment type="caution">
    <text evidence="9">The sequence shown here is derived from an EMBL/GenBank/DDBJ whole genome shotgun (WGS) entry which is preliminary data.</text>
</comment>
<keyword evidence="5 7" id="KW-0418">Kinase</keyword>
<dbReference type="EMBL" id="JBANMG010000004">
    <property type="protein sequence ID" value="KAK6953729.1"/>
    <property type="molecule type" value="Genomic_DNA"/>
</dbReference>
<dbReference type="InterPro" id="IPR016966">
    <property type="entry name" value="Thiamin_pyrophosphokinase_euk"/>
</dbReference>
<dbReference type="PANTHER" id="PTHR13622:SF8">
    <property type="entry name" value="THIAMIN PYROPHOSPHOKINASE 1"/>
    <property type="match status" value="1"/>
</dbReference>
<evidence type="ECO:0000256" key="1">
    <source>
        <dbReference type="ARBA" id="ARBA00005078"/>
    </source>
</evidence>
<dbReference type="GO" id="GO:0016301">
    <property type="term" value="F:kinase activity"/>
    <property type="evidence" value="ECO:0007669"/>
    <property type="project" value="UniProtKB-UniRule"/>
</dbReference>
<dbReference type="InterPro" id="IPR006282">
    <property type="entry name" value="Thi_PPkinase"/>
</dbReference>
<dbReference type="PIRSF" id="PIRSF031057">
    <property type="entry name" value="Thiamin_pyrophosphokinase"/>
    <property type="match status" value="1"/>
</dbReference>
<organism evidence="9 10">
    <name type="scientific">Daldinia eschscholtzii</name>
    <dbReference type="NCBI Taxonomy" id="292717"/>
    <lineage>
        <taxon>Eukaryota</taxon>
        <taxon>Fungi</taxon>
        <taxon>Dikarya</taxon>
        <taxon>Ascomycota</taxon>
        <taxon>Pezizomycotina</taxon>
        <taxon>Sordariomycetes</taxon>
        <taxon>Xylariomycetidae</taxon>
        <taxon>Xylariales</taxon>
        <taxon>Hypoxylaceae</taxon>
        <taxon>Daldinia</taxon>
    </lineage>
</organism>
<name>A0AAX6MM82_9PEZI</name>
<evidence type="ECO:0000256" key="5">
    <source>
        <dbReference type="ARBA" id="ARBA00022777"/>
    </source>
</evidence>
<evidence type="ECO:0000313" key="9">
    <source>
        <dbReference type="EMBL" id="KAK6953729.1"/>
    </source>
</evidence>
<protein>
    <recommendedName>
        <fullName evidence="7">Thiamine pyrophosphokinase</fullName>
        <ecNumber evidence="7">2.7.6.2</ecNumber>
    </recommendedName>
</protein>
<keyword evidence="6 7" id="KW-0067">ATP-binding</keyword>
<evidence type="ECO:0000313" key="10">
    <source>
        <dbReference type="Proteomes" id="UP001369815"/>
    </source>
</evidence>
<dbReference type="Pfam" id="PF04265">
    <property type="entry name" value="TPK_B1_binding"/>
    <property type="match status" value="1"/>
</dbReference>
<dbReference type="CDD" id="cd07995">
    <property type="entry name" value="TPK"/>
    <property type="match status" value="1"/>
</dbReference>
<keyword evidence="10" id="KW-1185">Reference proteome</keyword>
<reference evidence="9 10" key="1">
    <citation type="journal article" date="2024" name="Front Chem Biol">
        <title>Unveiling the potential of Daldinia eschscholtzii MFLUCC 19-0629 through bioactivity and bioinformatics studies for enhanced sustainable agriculture production.</title>
        <authorList>
            <person name="Brooks S."/>
            <person name="Weaver J.A."/>
            <person name="Klomchit A."/>
            <person name="Alharthi S.A."/>
            <person name="Onlamun T."/>
            <person name="Nurani R."/>
            <person name="Vong T.K."/>
            <person name="Alberti F."/>
            <person name="Greco C."/>
        </authorList>
    </citation>
    <scope>NUCLEOTIDE SEQUENCE [LARGE SCALE GENOMIC DNA]</scope>
    <source>
        <strain evidence="9">MFLUCC 19-0629</strain>
    </source>
</reference>
<dbReference type="InterPro" id="IPR036371">
    <property type="entry name" value="TPK_B1-bd_sf"/>
</dbReference>
<evidence type="ECO:0000256" key="6">
    <source>
        <dbReference type="ARBA" id="ARBA00022840"/>
    </source>
</evidence>
<proteinExistence type="inferred from homology"/>
<dbReference type="InterPro" id="IPR036759">
    <property type="entry name" value="TPK_catalytic_sf"/>
</dbReference>
<dbReference type="GO" id="GO:0004788">
    <property type="term" value="F:thiamine diphosphokinase activity"/>
    <property type="evidence" value="ECO:0007669"/>
    <property type="project" value="UniProtKB-UniRule"/>
</dbReference>
<dbReference type="GO" id="GO:0005524">
    <property type="term" value="F:ATP binding"/>
    <property type="evidence" value="ECO:0007669"/>
    <property type="project" value="UniProtKB-UniRule"/>
</dbReference>
<accession>A0AAX6MM82</accession>
<dbReference type="InterPro" id="IPR007371">
    <property type="entry name" value="TPK_catalytic"/>
</dbReference>
<evidence type="ECO:0000256" key="3">
    <source>
        <dbReference type="ARBA" id="ARBA00022679"/>
    </source>
</evidence>
<dbReference type="Proteomes" id="UP001369815">
    <property type="component" value="Unassembled WGS sequence"/>
</dbReference>
<dbReference type="GO" id="GO:0006772">
    <property type="term" value="P:thiamine metabolic process"/>
    <property type="evidence" value="ECO:0007669"/>
    <property type="project" value="InterPro"/>
</dbReference>
<gene>
    <name evidence="9" type="ORF">Daesc_003691</name>
</gene>
<dbReference type="NCBIfam" id="TIGR01378">
    <property type="entry name" value="thi_PPkinase"/>
    <property type="match status" value="1"/>
</dbReference>
<dbReference type="Gene3D" id="3.40.50.10240">
    <property type="entry name" value="Thiamin pyrophosphokinase, catalytic domain"/>
    <property type="match status" value="1"/>
</dbReference>
<dbReference type="SMART" id="SM00983">
    <property type="entry name" value="TPK_B1_binding"/>
    <property type="match status" value="1"/>
</dbReference>
<evidence type="ECO:0000256" key="7">
    <source>
        <dbReference type="PIRNR" id="PIRNR031057"/>
    </source>
</evidence>
<dbReference type="SUPFAM" id="SSF63862">
    <property type="entry name" value="Thiamin pyrophosphokinase, substrate-binding domain"/>
    <property type="match status" value="1"/>
</dbReference>
<comment type="pathway">
    <text evidence="1 7">Cofactor biosynthesis; thiamine diphosphate biosynthesis; thiamine diphosphate from thiamine: step 1/1.</text>
</comment>
<dbReference type="EC" id="2.7.6.2" evidence="7"/>
<evidence type="ECO:0000256" key="4">
    <source>
        <dbReference type="ARBA" id="ARBA00022741"/>
    </source>
</evidence>